<dbReference type="AlphaFoldDB" id="V4AJD4"/>
<dbReference type="GO" id="GO:0070286">
    <property type="term" value="P:axonemal dynein complex assembly"/>
    <property type="evidence" value="ECO:0007669"/>
    <property type="project" value="InterPro"/>
</dbReference>
<evidence type="ECO:0000313" key="5">
    <source>
        <dbReference type="Proteomes" id="UP000030746"/>
    </source>
</evidence>
<feature type="domain" description="PIH1D1/2/3 CS-like" evidence="3">
    <location>
        <begin position="86"/>
        <end position="180"/>
    </location>
</feature>
<dbReference type="HOGENOM" id="CLU_106090_1_0_1"/>
<evidence type="ECO:0000256" key="2">
    <source>
        <dbReference type="SAM" id="MobiDB-lite"/>
    </source>
</evidence>
<evidence type="ECO:0000313" key="4">
    <source>
        <dbReference type="EMBL" id="ESO93666.1"/>
    </source>
</evidence>
<reference evidence="4 5" key="1">
    <citation type="journal article" date="2013" name="Nature">
        <title>Insights into bilaterian evolution from three spiralian genomes.</title>
        <authorList>
            <person name="Simakov O."/>
            <person name="Marletaz F."/>
            <person name="Cho S.J."/>
            <person name="Edsinger-Gonzales E."/>
            <person name="Havlak P."/>
            <person name="Hellsten U."/>
            <person name="Kuo D.H."/>
            <person name="Larsson T."/>
            <person name="Lv J."/>
            <person name="Arendt D."/>
            <person name="Savage R."/>
            <person name="Osoegawa K."/>
            <person name="de Jong P."/>
            <person name="Grimwood J."/>
            <person name="Chapman J.A."/>
            <person name="Shapiro H."/>
            <person name="Aerts A."/>
            <person name="Otillar R.P."/>
            <person name="Terry A.Y."/>
            <person name="Boore J.L."/>
            <person name="Grigoriev I.V."/>
            <person name="Lindberg D.R."/>
            <person name="Seaver E.C."/>
            <person name="Weisblat D.A."/>
            <person name="Putnam N.H."/>
            <person name="Rokhsar D.S."/>
        </authorList>
    </citation>
    <scope>NUCLEOTIDE SEQUENCE [LARGE SCALE GENOMIC DNA]</scope>
</reference>
<dbReference type="GeneID" id="20244474"/>
<feature type="compositionally biased region" description="Acidic residues" evidence="2">
    <location>
        <begin position="67"/>
        <end position="76"/>
    </location>
</feature>
<dbReference type="PANTHER" id="PTHR21083">
    <property type="entry name" value="TWISTER"/>
    <property type="match status" value="1"/>
</dbReference>
<dbReference type="RefSeq" id="XP_009055301.1">
    <property type="nucleotide sequence ID" value="XM_009057053.1"/>
</dbReference>
<keyword evidence="5" id="KW-1185">Reference proteome</keyword>
<dbReference type="GO" id="GO:0045505">
    <property type="term" value="F:dynein intermediate chain binding"/>
    <property type="evidence" value="ECO:0007669"/>
    <property type="project" value="TreeGrafter"/>
</dbReference>
<dbReference type="KEGG" id="lgi:LOTGIDRAFT_182066"/>
<dbReference type="PANTHER" id="PTHR21083:SF0">
    <property type="entry name" value="DYNEIN AXONEMAL ASSEMBLY FACTOR 6"/>
    <property type="match status" value="1"/>
</dbReference>
<dbReference type="OMA" id="ESMVVHK"/>
<name>V4AJD4_LOTGI</name>
<dbReference type="InterPro" id="IPR041442">
    <property type="entry name" value="PIH1D1/2/3_CS-like"/>
</dbReference>
<dbReference type="GO" id="GO:0005737">
    <property type="term" value="C:cytoplasm"/>
    <property type="evidence" value="ECO:0007669"/>
    <property type="project" value="TreeGrafter"/>
</dbReference>
<accession>V4AJD4</accession>
<dbReference type="Proteomes" id="UP000030746">
    <property type="component" value="Unassembled WGS sequence"/>
</dbReference>
<feature type="compositionally biased region" description="Low complexity" evidence="2">
    <location>
        <begin position="1"/>
        <end position="16"/>
    </location>
</feature>
<sequence>MDLSSASSLNALCNLLKPENEDSDSDEDQPSTTLGKLGPGHIGELTKPPSTTDKKKATNPDSKNIWDEEEIPEGSEFESTFDPCPQPEFDIMYKQAVTSEDIFLQMGNKTNATSSCEAMVIKIQLPGTKMADVDLDVKPKYLDCRSPKYKLGLHLPHPVDDKSGKAEWDKKLEILKVTLTMKREYDFVNM</sequence>
<dbReference type="CTD" id="20244474"/>
<dbReference type="SUPFAM" id="SSF49764">
    <property type="entry name" value="HSP20-like chaperones"/>
    <property type="match status" value="1"/>
</dbReference>
<comment type="similarity">
    <text evidence="1">Belongs to the PIH1 family.</text>
</comment>
<dbReference type="Pfam" id="PF18201">
    <property type="entry name" value="PIH1_CS"/>
    <property type="match status" value="1"/>
</dbReference>
<evidence type="ECO:0000256" key="1">
    <source>
        <dbReference type="ARBA" id="ARBA00008511"/>
    </source>
</evidence>
<organism evidence="4 5">
    <name type="scientific">Lottia gigantea</name>
    <name type="common">Giant owl limpet</name>
    <dbReference type="NCBI Taxonomy" id="225164"/>
    <lineage>
        <taxon>Eukaryota</taxon>
        <taxon>Metazoa</taxon>
        <taxon>Spiralia</taxon>
        <taxon>Lophotrochozoa</taxon>
        <taxon>Mollusca</taxon>
        <taxon>Gastropoda</taxon>
        <taxon>Patellogastropoda</taxon>
        <taxon>Lottioidea</taxon>
        <taxon>Lottiidae</taxon>
        <taxon>Lottia</taxon>
    </lineage>
</organism>
<proteinExistence type="inferred from homology"/>
<dbReference type="InterPro" id="IPR026697">
    <property type="entry name" value="DNAAF6"/>
</dbReference>
<protein>
    <recommendedName>
        <fullName evidence="3">PIH1D1/2/3 CS-like domain-containing protein</fullName>
    </recommendedName>
</protein>
<feature type="region of interest" description="Disordered" evidence="2">
    <location>
        <begin position="1"/>
        <end position="81"/>
    </location>
</feature>
<gene>
    <name evidence="4" type="ORF">LOTGIDRAFT_182066</name>
</gene>
<dbReference type="InterPro" id="IPR008978">
    <property type="entry name" value="HSP20-like_chaperone"/>
</dbReference>
<dbReference type="GO" id="GO:0051087">
    <property type="term" value="F:protein-folding chaperone binding"/>
    <property type="evidence" value="ECO:0007669"/>
    <property type="project" value="InterPro"/>
</dbReference>
<evidence type="ECO:0000259" key="3">
    <source>
        <dbReference type="Pfam" id="PF18201"/>
    </source>
</evidence>
<dbReference type="Gene3D" id="2.60.40.790">
    <property type="match status" value="1"/>
</dbReference>
<dbReference type="EMBL" id="KB201890">
    <property type="protein sequence ID" value="ESO93666.1"/>
    <property type="molecule type" value="Genomic_DNA"/>
</dbReference>
<dbReference type="STRING" id="225164.V4AJD4"/>
<dbReference type="OrthoDB" id="25887at2759"/>